<protein>
    <submittedName>
        <fullName evidence="1">Uncharacterized protein</fullName>
    </submittedName>
</protein>
<accession>A0ACC1X196</accession>
<gene>
    <name evidence="1" type="ORF">OWV82_021889</name>
</gene>
<evidence type="ECO:0000313" key="1">
    <source>
        <dbReference type="EMBL" id="KAJ4705062.1"/>
    </source>
</evidence>
<proteinExistence type="predicted"/>
<sequence>MMAQKKKQRQIIGLNSALLGNLTTPSDSVPSSGQHPSKKSDLTKAASSKAKAADPKPQGKGTDAGQRKNNKNTPKDSKKRKVRETKITEEENTEKKQDRHQSKLLVEVERLSWLDIPRHKCDLFEHLTLTINNSTTVVSMVCQKKSNPPLLTR</sequence>
<name>A0ACC1X196_MELAZ</name>
<dbReference type="Proteomes" id="UP001164539">
    <property type="component" value="Chromosome 12"/>
</dbReference>
<dbReference type="EMBL" id="CM051405">
    <property type="protein sequence ID" value="KAJ4705062.1"/>
    <property type="molecule type" value="Genomic_DNA"/>
</dbReference>
<evidence type="ECO:0000313" key="2">
    <source>
        <dbReference type="Proteomes" id="UP001164539"/>
    </source>
</evidence>
<organism evidence="1 2">
    <name type="scientific">Melia azedarach</name>
    <name type="common">Chinaberry tree</name>
    <dbReference type="NCBI Taxonomy" id="155640"/>
    <lineage>
        <taxon>Eukaryota</taxon>
        <taxon>Viridiplantae</taxon>
        <taxon>Streptophyta</taxon>
        <taxon>Embryophyta</taxon>
        <taxon>Tracheophyta</taxon>
        <taxon>Spermatophyta</taxon>
        <taxon>Magnoliopsida</taxon>
        <taxon>eudicotyledons</taxon>
        <taxon>Gunneridae</taxon>
        <taxon>Pentapetalae</taxon>
        <taxon>rosids</taxon>
        <taxon>malvids</taxon>
        <taxon>Sapindales</taxon>
        <taxon>Meliaceae</taxon>
        <taxon>Melia</taxon>
    </lineage>
</organism>
<reference evidence="1 2" key="1">
    <citation type="journal article" date="2023" name="Science">
        <title>Complex scaffold remodeling in plant triterpene biosynthesis.</title>
        <authorList>
            <person name="De La Pena R."/>
            <person name="Hodgson H."/>
            <person name="Liu J.C."/>
            <person name="Stephenson M.J."/>
            <person name="Martin A.C."/>
            <person name="Owen C."/>
            <person name="Harkess A."/>
            <person name="Leebens-Mack J."/>
            <person name="Jimenez L.E."/>
            <person name="Osbourn A."/>
            <person name="Sattely E.S."/>
        </authorList>
    </citation>
    <scope>NUCLEOTIDE SEQUENCE [LARGE SCALE GENOMIC DNA]</scope>
    <source>
        <strain evidence="2">cv. JPN11</strain>
        <tissue evidence="1">Leaf</tissue>
    </source>
</reference>
<keyword evidence="2" id="KW-1185">Reference proteome</keyword>
<comment type="caution">
    <text evidence="1">The sequence shown here is derived from an EMBL/GenBank/DDBJ whole genome shotgun (WGS) entry which is preliminary data.</text>
</comment>